<evidence type="ECO:0000313" key="12">
    <source>
        <dbReference type="EMBL" id="PHH73552.1"/>
    </source>
</evidence>
<keyword evidence="5" id="KW-0732">Signal</keyword>
<dbReference type="InterPro" id="IPR005556">
    <property type="entry name" value="SUN"/>
</dbReference>
<feature type="compositionally biased region" description="Basic and acidic residues" evidence="11">
    <location>
        <begin position="188"/>
        <end position="201"/>
    </location>
</feature>
<protein>
    <recommendedName>
        <fullName evidence="14">SUN domain-containing protein</fullName>
    </recommendedName>
</protein>
<dbReference type="PANTHER" id="PTHR31316">
    <property type="entry name" value="BETA-GLUCOSIDASE-LIKE PROTEIN NCA3, MITOCHONDRIAL-RELATED"/>
    <property type="match status" value="1"/>
</dbReference>
<keyword evidence="4" id="KW-0964">Secreted</keyword>
<evidence type="ECO:0000256" key="5">
    <source>
        <dbReference type="ARBA" id="ARBA00022729"/>
    </source>
</evidence>
<dbReference type="Pfam" id="PF03856">
    <property type="entry name" value="SUN"/>
    <property type="match status" value="1"/>
</dbReference>
<keyword evidence="10" id="KW-0624">Polysaccharide degradation</keyword>
<proteinExistence type="inferred from homology"/>
<keyword evidence="6" id="KW-0378">Hydrolase</keyword>
<keyword evidence="8" id="KW-0326">Glycosidase</keyword>
<dbReference type="InterPro" id="IPR051526">
    <property type="entry name" value="Beta-Glucosidase_SUN"/>
</dbReference>
<comment type="similarity">
    <text evidence="2">Belongs to the SUN family.</text>
</comment>
<dbReference type="GO" id="GO:0000272">
    <property type="term" value="P:polysaccharide catabolic process"/>
    <property type="evidence" value="ECO:0007669"/>
    <property type="project" value="UniProtKB-KW"/>
</dbReference>
<dbReference type="GO" id="GO:0009277">
    <property type="term" value="C:fungal-type cell wall"/>
    <property type="evidence" value="ECO:0007669"/>
    <property type="project" value="TreeGrafter"/>
</dbReference>
<evidence type="ECO:0000256" key="11">
    <source>
        <dbReference type="SAM" id="MobiDB-lite"/>
    </source>
</evidence>
<feature type="region of interest" description="Disordered" evidence="11">
    <location>
        <begin position="178"/>
        <end position="226"/>
    </location>
</feature>
<evidence type="ECO:0000256" key="8">
    <source>
        <dbReference type="ARBA" id="ARBA00023295"/>
    </source>
</evidence>
<evidence type="ECO:0000256" key="7">
    <source>
        <dbReference type="ARBA" id="ARBA00023277"/>
    </source>
</evidence>
<keyword evidence="9" id="KW-0961">Cell wall biogenesis/degradation</keyword>
<comment type="subcellular location">
    <subcellularLocation>
        <location evidence="1">Secreted</location>
        <location evidence="1">Cell wall</location>
    </subcellularLocation>
</comment>
<evidence type="ECO:0008006" key="14">
    <source>
        <dbReference type="Google" id="ProtNLM"/>
    </source>
</evidence>
<feature type="compositionally biased region" description="Basic and acidic residues" evidence="11">
    <location>
        <begin position="79"/>
        <end position="92"/>
    </location>
</feature>
<dbReference type="GO" id="GO:0009986">
    <property type="term" value="C:cell surface"/>
    <property type="evidence" value="ECO:0007669"/>
    <property type="project" value="TreeGrafter"/>
</dbReference>
<name>A0A2C5Z1M3_9HYPO</name>
<evidence type="ECO:0000313" key="13">
    <source>
        <dbReference type="Proteomes" id="UP000226431"/>
    </source>
</evidence>
<feature type="compositionally biased region" description="Pro residues" evidence="11">
    <location>
        <begin position="202"/>
        <end position="216"/>
    </location>
</feature>
<dbReference type="GO" id="GO:0031505">
    <property type="term" value="P:fungal-type cell wall organization"/>
    <property type="evidence" value="ECO:0007669"/>
    <property type="project" value="TreeGrafter"/>
</dbReference>
<reference evidence="12 13" key="1">
    <citation type="submission" date="2017-06" db="EMBL/GenBank/DDBJ databases">
        <title>Ant-infecting Ophiocordyceps genomes reveal a high diversity of potential behavioral manipulation genes and a possible major role for enterotoxins.</title>
        <authorList>
            <person name="De Bekker C."/>
            <person name="Evans H.C."/>
            <person name="Brachmann A."/>
            <person name="Hughes D.P."/>
        </authorList>
    </citation>
    <scope>NUCLEOTIDE SEQUENCE [LARGE SCALE GENOMIC DNA]</scope>
    <source>
        <strain evidence="12 13">Map16</strain>
    </source>
</reference>
<keyword evidence="7" id="KW-0119">Carbohydrate metabolism</keyword>
<evidence type="ECO:0000256" key="2">
    <source>
        <dbReference type="ARBA" id="ARBA00010579"/>
    </source>
</evidence>
<evidence type="ECO:0000256" key="6">
    <source>
        <dbReference type="ARBA" id="ARBA00022801"/>
    </source>
</evidence>
<evidence type="ECO:0000256" key="1">
    <source>
        <dbReference type="ARBA" id="ARBA00004191"/>
    </source>
</evidence>
<keyword evidence="3" id="KW-0134">Cell wall</keyword>
<dbReference type="STRING" id="2004952.A0A2C5Z1M3"/>
<dbReference type="EMBL" id="NJES01000335">
    <property type="protein sequence ID" value="PHH73552.1"/>
    <property type="molecule type" value="Genomic_DNA"/>
</dbReference>
<dbReference type="PANTHER" id="PTHR31316:SF0">
    <property type="entry name" value="SECRETED BETA-GLUCOSIDASE SIM1-RELATED"/>
    <property type="match status" value="1"/>
</dbReference>
<dbReference type="Proteomes" id="UP000226431">
    <property type="component" value="Unassembled WGS sequence"/>
</dbReference>
<evidence type="ECO:0000256" key="3">
    <source>
        <dbReference type="ARBA" id="ARBA00022512"/>
    </source>
</evidence>
<evidence type="ECO:0000256" key="10">
    <source>
        <dbReference type="ARBA" id="ARBA00023326"/>
    </source>
</evidence>
<evidence type="ECO:0000256" key="4">
    <source>
        <dbReference type="ARBA" id="ARBA00022525"/>
    </source>
</evidence>
<gene>
    <name evidence="12" type="ORF">CDD80_3733</name>
</gene>
<evidence type="ECO:0000256" key="9">
    <source>
        <dbReference type="ARBA" id="ARBA00023316"/>
    </source>
</evidence>
<feature type="region of interest" description="Disordered" evidence="11">
    <location>
        <begin position="79"/>
        <end position="100"/>
    </location>
</feature>
<comment type="caution">
    <text evidence="12">The sequence shown here is derived from an EMBL/GenBank/DDBJ whole genome shotgun (WGS) entry which is preliminary data.</text>
</comment>
<dbReference type="GO" id="GO:0016798">
    <property type="term" value="F:hydrolase activity, acting on glycosyl bonds"/>
    <property type="evidence" value="ECO:0007669"/>
    <property type="project" value="UniProtKB-KW"/>
</dbReference>
<organism evidence="12 13">
    <name type="scientific">Ophiocordyceps camponoti-rufipedis</name>
    <dbReference type="NCBI Taxonomy" id="2004952"/>
    <lineage>
        <taxon>Eukaryota</taxon>
        <taxon>Fungi</taxon>
        <taxon>Dikarya</taxon>
        <taxon>Ascomycota</taxon>
        <taxon>Pezizomycotina</taxon>
        <taxon>Sordariomycetes</taxon>
        <taxon>Hypocreomycetidae</taxon>
        <taxon>Hypocreales</taxon>
        <taxon>Ophiocordycipitaceae</taxon>
        <taxon>Ophiocordyceps</taxon>
    </lineage>
</organism>
<dbReference type="AlphaFoldDB" id="A0A2C5Z1M3"/>
<dbReference type="OrthoDB" id="5339822at2759"/>
<sequence length="491" mass="52954">MKINYTLAATLAVGVTAFRHNHHHRHHFRRAVAPEAHNANANNVDVGTNGRGALEYDKLDADEFELDFDGFELDVDGHEPDGKTGFEDDPKGKGKPVVRYRPGFEYDPNVKMDVKYVLNDKEIPTEEAEQCLAKGECVQVAELPHVVSTPASQQSQAPPSPAPAPVEAIEQEPVENNLVDHGPVNTKPVEKPVEPTVEKPAPKPTPAPPPSPPPVPKSGLGKCSDFPGPEHGVVSLPWLKEGPWSSIQRVKEYNTGMKLLDIVEQSPKCEPGCMCAYACKPGYAETQWPQAHGSKKESIGGLYCNAEGMLEMTNPRWNELCRPSAANVTIENRLGEEISTCRTTYPGNEAMVIPATAPANGRVALFTPVNTDYISPFDGKTSAHYYVNNAGVGVEDACVWESSKYKDSAGDISPVVTGAGVDADSGIAFLSISKNNKCNSKLNFNIFITGDVVGPECWYVDGNWYGGGTGCTASIKPGGSATFVYTRETSL</sequence>
<accession>A0A2C5Z1M3</accession>
<keyword evidence="13" id="KW-1185">Reference proteome</keyword>